<evidence type="ECO:0000313" key="1">
    <source>
        <dbReference type="EMBL" id="KER32074.1"/>
    </source>
</evidence>
<name>A0A075AIR1_OPIVI</name>
<dbReference type="RefSeq" id="XP_009164219.1">
    <property type="nucleotide sequence ID" value="XM_009165955.1"/>
</dbReference>
<dbReference type="EMBL" id="KL596638">
    <property type="protein sequence ID" value="KER32074.1"/>
    <property type="molecule type" value="Genomic_DNA"/>
</dbReference>
<gene>
    <name evidence="1" type="ORF">T265_01845</name>
</gene>
<dbReference type="Proteomes" id="UP000054324">
    <property type="component" value="Unassembled WGS sequence"/>
</dbReference>
<dbReference type="CTD" id="20316033"/>
<sequence length="137" mass="15459">MGTRTVHVTSLWRSIGRSTVCDTRPALLRHLVICISHPRARQHPIAFWEYYRIVSSCVLQGKKHIRRVCRCLQSLDHHPIHPPIVRNLTGAAVLHLNIIIIGSITSVFNSDASLPCNHDLFESLTVKKRIKVNGEGT</sequence>
<evidence type="ECO:0000313" key="2">
    <source>
        <dbReference type="Proteomes" id="UP000054324"/>
    </source>
</evidence>
<proteinExistence type="predicted"/>
<accession>A0A075AIR1</accession>
<keyword evidence="2" id="KW-1185">Reference proteome</keyword>
<organism evidence="1 2">
    <name type="scientific">Opisthorchis viverrini</name>
    <name type="common">Southeast Asian liver fluke</name>
    <dbReference type="NCBI Taxonomy" id="6198"/>
    <lineage>
        <taxon>Eukaryota</taxon>
        <taxon>Metazoa</taxon>
        <taxon>Spiralia</taxon>
        <taxon>Lophotrochozoa</taxon>
        <taxon>Platyhelminthes</taxon>
        <taxon>Trematoda</taxon>
        <taxon>Digenea</taxon>
        <taxon>Opisthorchiida</taxon>
        <taxon>Opisthorchiata</taxon>
        <taxon>Opisthorchiidae</taxon>
        <taxon>Opisthorchis</taxon>
    </lineage>
</organism>
<reference evidence="1 2" key="1">
    <citation type="submission" date="2013-11" db="EMBL/GenBank/DDBJ databases">
        <title>Opisthorchis viverrini - life in the bile duct.</title>
        <authorList>
            <person name="Young N.D."/>
            <person name="Nagarajan N."/>
            <person name="Lin S.J."/>
            <person name="Korhonen P.K."/>
            <person name="Jex A.R."/>
            <person name="Hall R.S."/>
            <person name="Safavi-Hemami H."/>
            <person name="Kaewkong W."/>
            <person name="Bertrand D."/>
            <person name="Gao S."/>
            <person name="Seet Q."/>
            <person name="Wongkham S."/>
            <person name="Teh B.T."/>
            <person name="Wongkham C."/>
            <person name="Intapan P.M."/>
            <person name="Maleewong W."/>
            <person name="Yang X."/>
            <person name="Hu M."/>
            <person name="Wang Z."/>
            <person name="Hofmann A."/>
            <person name="Sternberg P.W."/>
            <person name="Tan P."/>
            <person name="Wang J."/>
            <person name="Gasser R.B."/>
        </authorList>
    </citation>
    <scope>NUCLEOTIDE SEQUENCE [LARGE SCALE GENOMIC DNA]</scope>
</reference>
<protein>
    <submittedName>
        <fullName evidence="1">Uncharacterized protein</fullName>
    </submittedName>
</protein>
<dbReference type="AlphaFoldDB" id="A0A075AIR1"/>
<dbReference type="KEGG" id="ovi:T265_01845"/>
<dbReference type="GeneID" id="20316033"/>